<dbReference type="Proteomes" id="UP000461162">
    <property type="component" value="Unassembled WGS sequence"/>
</dbReference>
<dbReference type="RefSeq" id="WP_155932239.1">
    <property type="nucleotide sequence ID" value="NZ_WODC01000001.1"/>
</dbReference>
<dbReference type="EMBL" id="WODC01000001">
    <property type="protein sequence ID" value="MUM76646.1"/>
    <property type="molecule type" value="Genomic_DNA"/>
</dbReference>
<name>A0A7K1KKN6_9BACT</name>
<reference evidence="1 2" key="1">
    <citation type="submission" date="2019-11" db="EMBL/GenBank/DDBJ databases">
        <title>Pseudodesulfovibrio alkaliphilus, sp. nov., an alkaliphilic sulfate-reducing bacteria from mud volcano of Taman peninsula, Russia.</title>
        <authorList>
            <person name="Frolova A."/>
            <person name="Merkel A.Y."/>
            <person name="Slobodkin A.I."/>
        </authorList>
    </citation>
    <scope>NUCLEOTIDE SEQUENCE [LARGE SCALE GENOMIC DNA]</scope>
    <source>
        <strain evidence="1 2">F-1</strain>
    </source>
</reference>
<proteinExistence type="predicted"/>
<evidence type="ECO:0000313" key="1">
    <source>
        <dbReference type="EMBL" id="MUM76646.1"/>
    </source>
</evidence>
<keyword evidence="2" id="KW-1185">Reference proteome</keyword>
<dbReference type="AlphaFoldDB" id="A0A7K1KKN6"/>
<evidence type="ECO:0000313" key="2">
    <source>
        <dbReference type="Proteomes" id="UP000461162"/>
    </source>
</evidence>
<sequence>MNLSTLMTLRDHLKIQHHVPGRIRIKFTPALLADPRAMALRDKTTDLPAFVREVRVNVFTRDIVIEYDPKAVVPEALHEALTTADQERLSELAAQFETV</sequence>
<accession>A0A7K1KKN6</accession>
<evidence type="ECO:0008006" key="3">
    <source>
        <dbReference type="Google" id="ProtNLM"/>
    </source>
</evidence>
<protein>
    <recommendedName>
        <fullName evidence="3">Heavy-metal-associated domain-containing protein</fullName>
    </recommendedName>
</protein>
<organism evidence="1 2">
    <name type="scientific">Pseudodesulfovibrio alkaliphilus</name>
    <dbReference type="NCBI Taxonomy" id="2661613"/>
    <lineage>
        <taxon>Bacteria</taxon>
        <taxon>Pseudomonadati</taxon>
        <taxon>Thermodesulfobacteriota</taxon>
        <taxon>Desulfovibrionia</taxon>
        <taxon>Desulfovibrionales</taxon>
        <taxon>Desulfovibrionaceae</taxon>
    </lineage>
</organism>
<comment type="caution">
    <text evidence="1">The sequence shown here is derived from an EMBL/GenBank/DDBJ whole genome shotgun (WGS) entry which is preliminary data.</text>
</comment>
<gene>
    <name evidence="1" type="ORF">GKC30_03245</name>
</gene>